<dbReference type="FunFam" id="1.10.630.10:FF:000126">
    <property type="entry name" value="Predicted protein"/>
    <property type="match status" value="1"/>
</dbReference>
<evidence type="ECO:0000256" key="1">
    <source>
        <dbReference type="ARBA" id="ARBA00001971"/>
    </source>
</evidence>
<accession>A0AAV8H7A8</accession>
<dbReference type="GO" id="GO:0020037">
    <property type="term" value="F:heme binding"/>
    <property type="evidence" value="ECO:0007669"/>
    <property type="project" value="InterPro"/>
</dbReference>
<dbReference type="GO" id="GO:0004497">
    <property type="term" value="F:monooxygenase activity"/>
    <property type="evidence" value="ECO:0007669"/>
    <property type="project" value="UniProtKB-KW"/>
</dbReference>
<comment type="cofactor">
    <cofactor evidence="1 8">
        <name>heme</name>
        <dbReference type="ChEBI" id="CHEBI:30413"/>
    </cofactor>
</comment>
<evidence type="ECO:0000256" key="10">
    <source>
        <dbReference type="SAM" id="Phobius"/>
    </source>
</evidence>
<keyword evidence="10" id="KW-0812">Transmembrane</keyword>
<dbReference type="Gene3D" id="1.10.630.10">
    <property type="entry name" value="Cytochrome P450"/>
    <property type="match status" value="1"/>
</dbReference>
<keyword evidence="10" id="KW-1133">Transmembrane helix</keyword>
<name>A0AAV8H7A8_9POAL</name>
<keyword evidence="10" id="KW-0472">Membrane</keyword>
<keyword evidence="5 9" id="KW-0560">Oxidoreductase</keyword>
<dbReference type="SUPFAM" id="SSF48264">
    <property type="entry name" value="Cytochrome P450"/>
    <property type="match status" value="1"/>
</dbReference>
<comment type="similarity">
    <text evidence="2 9">Belongs to the cytochrome P450 family.</text>
</comment>
<keyword evidence="6 8" id="KW-0408">Iron</keyword>
<evidence type="ECO:0000256" key="4">
    <source>
        <dbReference type="ARBA" id="ARBA00022723"/>
    </source>
</evidence>
<reference evidence="11" key="1">
    <citation type="submission" date="2022-08" db="EMBL/GenBank/DDBJ databases">
        <authorList>
            <person name="Marques A."/>
        </authorList>
    </citation>
    <scope>NUCLEOTIDE SEQUENCE</scope>
    <source>
        <strain evidence="11">RhyPub2mFocal</strain>
        <tissue evidence="11">Leaves</tissue>
    </source>
</reference>
<evidence type="ECO:0000256" key="6">
    <source>
        <dbReference type="ARBA" id="ARBA00023004"/>
    </source>
</evidence>
<dbReference type="GO" id="GO:0016705">
    <property type="term" value="F:oxidoreductase activity, acting on paired donors, with incorporation or reduction of molecular oxygen"/>
    <property type="evidence" value="ECO:0007669"/>
    <property type="project" value="InterPro"/>
</dbReference>
<dbReference type="InterPro" id="IPR053062">
    <property type="entry name" value="CYP450_84A"/>
</dbReference>
<proteinExistence type="inferred from homology"/>
<dbReference type="AlphaFoldDB" id="A0AAV8H7A8"/>
<dbReference type="InterPro" id="IPR002401">
    <property type="entry name" value="Cyt_P450_E_grp-I"/>
</dbReference>
<keyword evidence="7 9" id="KW-0503">Monooxygenase</keyword>
<dbReference type="InterPro" id="IPR001128">
    <property type="entry name" value="Cyt_P450"/>
</dbReference>
<dbReference type="PRINTS" id="PR00463">
    <property type="entry name" value="EP450I"/>
</dbReference>
<evidence type="ECO:0000256" key="3">
    <source>
        <dbReference type="ARBA" id="ARBA00022617"/>
    </source>
</evidence>
<evidence type="ECO:0000256" key="5">
    <source>
        <dbReference type="ARBA" id="ARBA00023002"/>
    </source>
</evidence>
<dbReference type="PRINTS" id="PR00385">
    <property type="entry name" value="P450"/>
</dbReference>
<dbReference type="GO" id="GO:0005506">
    <property type="term" value="F:iron ion binding"/>
    <property type="evidence" value="ECO:0007669"/>
    <property type="project" value="InterPro"/>
</dbReference>
<dbReference type="EMBL" id="JAMFTS010000001">
    <property type="protein sequence ID" value="KAJ4811830.1"/>
    <property type="molecule type" value="Genomic_DNA"/>
</dbReference>
<evidence type="ECO:0000256" key="8">
    <source>
        <dbReference type="PIRSR" id="PIRSR602401-1"/>
    </source>
</evidence>
<evidence type="ECO:0000256" key="2">
    <source>
        <dbReference type="ARBA" id="ARBA00010617"/>
    </source>
</evidence>
<dbReference type="PROSITE" id="PS00086">
    <property type="entry name" value="CYTOCHROME_P450"/>
    <property type="match status" value="1"/>
</dbReference>
<protein>
    <submittedName>
        <fullName evidence="11">Cytochrome P450 protein</fullName>
    </submittedName>
</protein>
<evidence type="ECO:0000256" key="9">
    <source>
        <dbReference type="RuleBase" id="RU000461"/>
    </source>
</evidence>
<organism evidence="11 12">
    <name type="scientific">Rhynchospora pubera</name>
    <dbReference type="NCBI Taxonomy" id="906938"/>
    <lineage>
        <taxon>Eukaryota</taxon>
        <taxon>Viridiplantae</taxon>
        <taxon>Streptophyta</taxon>
        <taxon>Embryophyta</taxon>
        <taxon>Tracheophyta</taxon>
        <taxon>Spermatophyta</taxon>
        <taxon>Magnoliopsida</taxon>
        <taxon>Liliopsida</taxon>
        <taxon>Poales</taxon>
        <taxon>Cyperaceae</taxon>
        <taxon>Cyperoideae</taxon>
        <taxon>Rhynchosporeae</taxon>
        <taxon>Rhynchospora</taxon>
    </lineage>
</organism>
<keyword evidence="3 8" id="KW-0349">Heme</keyword>
<feature type="transmembrane region" description="Helical" evidence="10">
    <location>
        <begin position="46"/>
        <end position="68"/>
    </location>
</feature>
<dbReference type="InterPro" id="IPR017972">
    <property type="entry name" value="Cyt_P450_CS"/>
</dbReference>
<dbReference type="PANTHER" id="PTHR47945:SF5">
    <property type="entry name" value="CYTOCHROME P450 84A1-RELATED"/>
    <property type="match status" value="1"/>
</dbReference>
<dbReference type="Pfam" id="PF00067">
    <property type="entry name" value="p450"/>
    <property type="match status" value="1"/>
</dbReference>
<dbReference type="CDD" id="cd11072">
    <property type="entry name" value="CYP71-like"/>
    <property type="match status" value="1"/>
</dbReference>
<gene>
    <name evidence="11" type="ORF">LUZ62_024396</name>
</gene>
<dbReference type="InterPro" id="IPR036396">
    <property type="entry name" value="Cyt_P450_sf"/>
</dbReference>
<feature type="binding site" description="axial binding residue" evidence="8">
    <location>
        <position position="496"/>
    </location>
    <ligand>
        <name>heme</name>
        <dbReference type="ChEBI" id="CHEBI:30413"/>
    </ligand>
    <ligandPart>
        <name>Fe</name>
        <dbReference type="ChEBI" id="CHEBI:18248"/>
    </ligandPart>
</feature>
<sequence>MTRITCTSSFIYIIVYPSSIYDTFALSISASYIYTTVAEITGSEVLVFVEWFIYAFLLFIIPLFLFIVPLKRWYKLPPPPSPPGLPIIGNIFMMDQLTHRGLDHLSKLYGGIFQLRLGYLNAVTISKPEMARQVLQVHDNIFSNRPATMTITYLTYDRSDLAFANYGPFWCQMRKLCVLKLLSRRCTDSWASVSDNVDSTVKTVATKIGSSIDIHELGCNMTKAIIFRAAFGAQISIEDRDEFTSIVEEFSRLFGAFHIGDFIPWLKWMDFQGINKRLKRARLALDQFIDRIIDEHLANPKEVDAPNADMVDGMLVFLREVDGGKATSETGDLQEFAGITRNNIKAVIMDIMFGGTGSIANIIEWTMAELLKNPNEMKLVQQGLAEVIGMDCAVKESDLDSLFYLKCVIKETLRLHPPTPLLLHETAENCEVAGYFITKQSRVMINVWSIGRDKSSWEDADLFKPDRFAPDGDSANIDFKGNFFQLLPFGLGRRSCPGIQLGVYAVELALANLLHSFDWTLPDGMKSSELDMGDMVGLTAPKAVHLVAVPSLRLNYPSV</sequence>
<feature type="transmembrane region" description="Helical" evidence="10">
    <location>
        <begin position="12"/>
        <end position="34"/>
    </location>
</feature>
<evidence type="ECO:0000313" key="11">
    <source>
        <dbReference type="EMBL" id="KAJ4811830.1"/>
    </source>
</evidence>
<keyword evidence="12" id="KW-1185">Reference proteome</keyword>
<evidence type="ECO:0000313" key="12">
    <source>
        <dbReference type="Proteomes" id="UP001140206"/>
    </source>
</evidence>
<dbReference type="PANTHER" id="PTHR47945">
    <property type="entry name" value="CYTOCHROME P450 84A1-RELATED"/>
    <property type="match status" value="1"/>
</dbReference>
<evidence type="ECO:0000256" key="7">
    <source>
        <dbReference type="ARBA" id="ARBA00023033"/>
    </source>
</evidence>
<comment type="caution">
    <text evidence="11">The sequence shown here is derived from an EMBL/GenBank/DDBJ whole genome shotgun (WGS) entry which is preliminary data.</text>
</comment>
<dbReference type="Proteomes" id="UP001140206">
    <property type="component" value="Chromosome 1"/>
</dbReference>
<keyword evidence="4 8" id="KW-0479">Metal-binding</keyword>